<keyword evidence="6" id="KW-1133">Transmembrane helix</keyword>
<feature type="domain" description="PAC" evidence="9">
    <location>
        <begin position="413"/>
        <end position="467"/>
    </location>
</feature>
<keyword evidence="4" id="KW-0808">Transferase</keyword>
<dbReference type="InterPro" id="IPR052162">
    <property type="entry name" value="Sensor_kinase/Photoreceptor"/>
</dbReference>
<evidence type="ECO:0000256" key="4">
    <source>
        <dbReference type="ARBA" id="ARBA00022679"/>
    </source>
</evidence>
<dbReference type="NCBIfam" id="TIGR00229">
    <property type="entry name" value="sensory_box"/>
    <property type="match status" value="1"/>
</dbReference>
<dbReference type="InterPro" id="IPR036890">
    <property type="entry name" value="HATPase_C_sf"/>
</dbReference>
<proteinExistence type="predicted"/>
<dbReference type="PROSITE" id="PS50109">
    <property type="entry name" value="HIS_KIN"/>
    <property type="match status" value="1"/>
</dbReference>
<dbReference type="SMART" id="SM00091">
    <property type="entry name" value="PAS"/>
    <property type="match status" value="1"/>
</dbReference>
<evidence type="ECO:0000256" key="2">
    <source>
        <dbReference type="ARBA" id="ARBA00012438"/>
    </source>
</evidence>
<dbReference type="InterPro" id="IPR003594">
    <property type="entry name" value="HATPase_dom"/>
</dbReference>
<dbReference type="SUPFAM" id="SSF55874">
    <property type="entry name" value="ATPase domain of HSP90 chaperone/DNA topoisomerase II/histidine kinase"/>
    <property type="match status" value="1"/>
</dbReference>
<name>A0ABS5I8F5_9PROT</name>
<dbReference type="InterPro" id="IPR054327">
    <property type="entry name" value="His-kinase-like_sensor"/>
</dbReference>
<sequence length="699" mass="76844">MASDASRLLRRPLGAVVRLYSNRLIILVAVLGVAAIAGLSAVVFGSLRHSRLLALDAAEQSSRNLAVAVTGSVARTVQSVDVLLMATAAQWEDGDELPQAKDADEQLRRLLTFTPHIRQLAVIADNGEVLGDSGNRELTVRWDTSALFAEAQATQRPMLIGSRQQGRFLGPANPDSLHSFIPFFRRIKIAGGARSALLVAAVNPLYFKDIFSGLELQGSSRLRLWRYDGTLLVGDDGDAGYGGRDHADDVLFTDRLKHAEFGTFRQTEDDGVERITSYRATLNWPLVISVGLSQDDVLARWNQSSFPLLWPVGGLALGLLVLTVVLTRALIAHARAQAMLTLSERVLETVSNGVAISDATRPDFPLVYVNPAFESMTGYSAAEVLGRNPRFLHGDDREQIGLVEVRKALKAGHSVDAVLKNYRADGTPYWNDMTISAVHAVSGHLTHFVAIQRDITEQERNRVSLREAYARIERYSAELERFSFILAHHLQEPARHIALYAQIIGRSLEGHEDTELRTNLGYLTKAGGRLKELLRDVQLYLAMDRLAMAGGWAETEAVLDKEWVARSQAITDADLMSGALPRVQVPPRRLADLFAILIDNAILFRHPGRPLRVSITAEPPHNGFYRFRFADNGMGIPPEFLDKVFGVFERLNGREQYPGNGVGLAIARKLVETLGGSIQAQSDGNSGTTILFTLPEATE</sequence>
<dbReference type="Pfam" id="PF13426">
    <property type="entry name" value="PAS_9"/>
    <property type="match status" value="1"/>
</dbReference>
<evidence type="ECO:0000259" key="9">
    <source>
        <dbReference type="PROSITE" id="PS50113"/>
    </source>
</evidence>
<dbReference type="PROSITE" id="PS50113">
    <property type="entry name" value="PAC"/>
    <property type="match status" value="1"/>
</dbReference>
<protein>
    <recommendedName>
        <fullName evidence="2">histidine kinase</fullName>
        <ecNumber evidence="2">2.7.13.3</ecNumber>
    </recommendedName>
</protein>
<evidence type="ECO:0000256" key="3">
    <source>
        <dbReference type="ARBA" id="ARBA00022553"/>
    </source>
</evidence>
<keyword evidence="11" id="KW-1185">Reference proteome</keyword>
<dbReference type="Gene3D" id="3.30.450.20">
    <property type="entry name" value="PAS domain"/>
    <property type="match status" value="3"/>
</dbReference>
<evidence type="ECO:0000259" key="7">
    <source>
        <dbReference type="PROSITE" id="PS50109"/>
    </source>
</evidence>
<dbReference type="InterPro" id="IPR004358">
    <property type="entry name" value="Sig_transdc_His_kin-like_C"/>
</dbReference>
<dbReference type="InterPro" id="IPR035965">
    <property type="entry name" value="PAS-like_dom_sf"/>
</dbReference>
<dbReference type="Pfam" id="PF02518">
    <property type="entry name" value="HATPase_c"/>
    <property type="match status" value="1"/>
</dbReference>
<keyword evidence="5" id="KW-0418">Kinase</keyword>
<dbReference type="InterPro" id="IPR000700">
    <property type="entry name" value="PAS-assoc_C"/>
</dbReference>
<dbReference type="Pfam" id="PF22588">
    <property type="entry name" value="dCache_1_like"/>
    <property type="match status" value="1"/>
</dbReference>
<feature type="transmembrane region" description="Helical" evidence="6">
    <location>
        <begin position="20"/>
        <end position="44"/>
    </location>
</feature>
<dbReference type="PROSITE" id="PS50112">
    <property type="entry name" value="PAS"/>
    <property type="match status" value="1"/>
</dbReference>
<keyword evidence="6" id="KW-0472">Membrane</keyword>
<dbReference type="SMART" id="SM00086">
    <property type="entry name" value="PAC"/>
    <property type="match status" value="1"/>
</dbReference>
<evidence type="ECO:0000256" key="6">
    <source>
        <dbReference type="SAM" id="Phobius"/>
    </source>
</evidence>
<comment type="caution">
    <text evidence="10">The sequence shown here is derived from an EMBL/GenBank/DDBJ whole genome shotgun (WGS) entry which is preliminary data.</text>
</comment>
<dbReference type="PRINTS" id="PR00344">
    <property type="entry name" value="BCTRLSENSOR"/>
</dbReference>
<accession>A0ABS5I8F5</accession>
<evidence type="ECO:0000256" key="1">
    <source>
        <dbReference type="ARBA" id="ARBA00000085"/>
    </source>
</evidence>
<dbReference type="InterPro" id="IPR036097">
    <property type="entry name" value="HisK_dim/P_sf"/>
</dbReference>
<keyword evidence="3" id="KW-0597">Phosphoprotein</keyword>
<dbReference type="CDD" id="cd00130">
    <property type="entry name" value="PAS"/>
    <property type="match status" value="1"/>
</dbReference>
<organism evidence="10 11">
    <name type="scientific">Magnetospirillum sulfuroxidans</name>
    <dbReference type="NCBI Taxonomy" id="611300"/>
    <lineage>
        <taxon>Bacteria</taxon>
        <taxon>Pseudomonadati</taxon>
        <taxon>Pseudomonadota</taxon>
        <taxon>Alphaproteobacteria</taxon>
        <taxon>Rhodospirillales</taxon>
        <taxon>Rhodospirillaceae</taxon>
        <taxon>Magnetospirillum</taxon>
    </lineage>
</organism>
<dbReference type="SMART" id="SM00387">
    <property type="entry name" value="HATPase_c"/>
    <property type="match status" value="1"/>
</dbReference>
<dbReference type="CDD" id="cd12915">
    <property type="entry name" value="PDC2_DGC_like"/>
    <property type="match status" value="1"/>
</dbReference>
<dbReference type="Gene3D" id="3.30.565.10">
    <property type="entry name" value="Histidine kinase-like ATPase, C-terminal domain"/>
    <property type="match status" value="1"/>
</dbReference>
<reference evidence="10 11" key="1">
    <citation type="submission" date="2021-04" db="EMBL/GenBank/DDBJ databases">
        <title>Magnetospirillum sulfuroxidans sp. nov., a facultative chemolithoautotrophic sulfur-oxidizing alphaproteobacterium isolated from freshwater sediment and proposals for Paramagetospirillum gen. nov., and Magnetospirillaceae fam. nov.</title>
        <authorList>
            <person name="Koziaeva V."/>
            <person name="Geelhoed J.S."/>
            <person name="Sorokin D.Y."/>
            <person name="Grouzdev D.S."/>
        </authorList>
    </citation>
    <scope>NUCLEOTIDE SEQUENCE [LARGE SCALE GENOMIC DNA]</scope>
    <source>
        <strain evidence="10 11">J10</strain>
    </source>
</reference>
<dbReference type="SUPFAM" id="SSF47384">
    <property type="entry name" value="Homodimeric domain of signal transducing histidine kinase"/>
    <property type="match status" value="1"/>
</dbReference>
<evidence type="ECO:0000313" key="10">
    <source>
        <dbReference type="EMBL" id="MBR9970723.1"/>
    </source>
</evidence>
<evidence type="ECO:0000313" key="11">
    <source>
        <dbReference type="Proteomes" id="UP000680714"/>
    </source>
</evidence>
<comment type="catalytic activity">
    <reaction evidence="1">
        <text>ATP + protein L-histidine = ADP + protein N-phospho-L-histidine.</text>
        <dbReference type="EC" id="2.7.13.3"/>
    </reaction>
</comment>
<dbReference type="SUPFAM" id="SSF55785">
    <property type="entry name" value="PYP-like sensor domain (PAS domain)"/>
    <property type="match status" value="1"/>
</dbReference>
<dbReference type="RefSeq" id="WP_211546189.1">
    <property type="nucleotide sequence ID" value="NZ_JAGTUF010000001.1"/>
</dbReference>
<gene>
    <name evidence="10" type="ORF">KEC16_03220</name>
</gene>
<dbReference type="InterPro" id="IPR001610">
    <property type="entry name" value="PAC"/>
</dbReference>
<dbReference type="EMBL" id="JAGTUF010000001">
    <property type="protein sequence ID" value="MBR9970723.1"/>
    <property type="molecule type" value="Genomic_DNA"/>
</dbReference>
<dbReference type="InterPro" id="IPR005467">
    <property type="entry name" value="His_kinase_dom"/>
</dbReference>
<evidence type="ECO:0000259" key="8">
    <source>
        <dbReference type="PROSITE" id="PS50112"/>
    </source>
</evidence>
<feature type="domain" description="Histidine kinase" evidence="7">
    <location>
        <begin position="485"/>
        <end position="698"/>
    </location>
</feature>
<keyword evidence="6" id="KW-0812">Transmembrane</keyword>
<dbReference type="EC" id="2.7.13.3" evidence="2"/>
<dbReference type="PANTHER" id="PTHR43304">
    <property type="entry name" value="PHYTOCHROME-LIKE PROTEIN CPH1"/>
    <property type="match status" value="1"/>
</dbReference>
<feature type="domain" description="PAS" evidence="8">
    <location>
        <begin position="344"/>
        <end position="412"/>
    </location>
</feature>
<dbReference type="Proteomes" id="UP000680714">
    <property type="component" value="Unassembled WGS sequence"/>
</dbReference>
<evidence type="ECO:0000256" key="5">
    <source>
        <dbReference type="ARBA" id="ARBA00022777"/>
    </source>
</evidence>
<dbReference type="PANTHER" id="PTHR43304:SF1">
    <property type="entry name" value="PAC DOMAIN-CONTAINING PROTEIN"/>
    <property type="match status" value="1"/>
</dbReference>
<dbReference type="InterPro" id="IPR000014">
    <property type="entry name" value="PAS"/>
</dbReference>